<organism evidence="1 2">
    <name type="scientific">Dermacentor silvarum</name>
    <name type="common">Tick</name>
    <dbReference type="NCBI Taxonomy" id="543639"/>
    <lineage>
        <taxon>Eukaryota</taxon>
        <taxon>Metazoa</taxon>
        <taxon>Ecdysozoa</taxon>
        <taxon>Arthropoda</taxon>
        <taxon>Chelicerata</taxon>
        <taxon>Arachnida</taxon>
        <taxon>Acari</taxon>
        <taxon>Parasitiformes</taxon>
        <taxon>Ixodida</taxon>
        <taxon>Ixodoidea</taxon>
        <taxon>Ixodidae</taxon>
        <taxon>Rhipicephalinae</taxon>
        <taxon>Dermacentor</taxon>
    </lineage>
</organism>
<dbReference type="Proteomes" id="UP000821865">
    <property type="component" value="Chromosome 5"/>
</dbReference>
<evidence type="ECO:0000313" key="2">
    <source>
        <dbReference type="Proteomes" id="UP000821865"/>
    </source>
</evidence>
<protein>
    <submittedName>
        <fullName evidence="1">Uncharacterized protein</fullName>
    </submittedName>
</protein>
<dbReference type="EMBL" id="CM023474">
    <property type="protein sequence ID" value="KAH7948778.1"/>
    <property type="molecule type" value="Genomic_DNA"/>
</dbReference>
<evidence type="ECO:0000313" key="1">
    <source>
        <dbReference type="EMBL" id="KAH7948778.1"/>
    </source>
</evidence>
<accession>A0ACB8CNZ5</accession>
<sequence length="72" mass="7645">MSILDGVSGGQKEKDVAAKFGIPASSLSTILNAKDAIHSAVERGTDGRKKLKSSTSADVDKAVFTWFMDMRA</sequence>
<reference evidence="1" key="1">
    <citation type="submission" date="2020-05" db="EMBL/GenBank/DDBJ databases">
        <title>Large-scale comparative analyses of tick genomes elucidate their genetic diversity and vector capacities.</title>
        <authorList>
            <person name="Jia N."/>
            <person name="Wang J."/>
            <person name="Shi W."/>
            <person name="Du L."/>
            <person name="Sun Y."/>
            <person name="Zhan W."/>
            <person name="Jiang J."/>
            <person name="Wang Q."/>
            <person name="Zhang B."/>
            <person name="Ji P."/>
            <person name="Sakyi L.B."/>
            <person name="Cui X."/>
            <person name="Yuan T."/>
            <person name="Jiang B."/>
            <person name="Yang W."/>
            <person name="Lam T.T.-Y."/>
            <person name="Chang Q."/>
            <person name="Ding S."/>
            <person name="Wang X."/>
            <person name="Zhu J."/>
            <person name="Ruan X."/>
            <person name="Zhao L."/>
            <person name="Wei J."/>
            <person name="Que T."/>
            <person name="Du C."/>
            <person name="Cheng J."/>
            <person name="Dai P."/>
            <person name="Han X."/>
            <person name="Huang E."/>
            <person name="Gao Y."/>
            <person name="Liu J."/>
            <person name="Shao H."/>
            <person name="Ye R."/>
            <person name="Li L."/>
            <person name="Wei W."/>
            <person name="Wang X."/>
            <person name="Wang C."/>
            <person name="Yang T."/>
            <person name="Huo Q."/>
            <person name="Li W."/>
            <person name="Guo W."/>
            <person name="Chen H."/>
            <person name="Zhou L."/>
            <person name="Ni X."/>
            <person name="Tian J."/>
            <person name="Zhou Y."/>
            <person name="Sheng Y."/>
            <person name="Liu T."/>
            <person name="Pan Y."/>
            <person name="Xia L."/>
            <person name="Li J."/>
            <person name="Zhao F."/>
            <person name="Cao W."/>
        </authorList>
    </citation>
    <scope>NUCLEOTIDE SEQUENCE</scope>
    <source>
        <strain evidence="1">Dsil-2018</strain>
    </source>
</reference>
<name>A0ACB8CNZ5_DERSI</name>
<proteinExistence type="predicted"/>
<gene>
    <name evidence="1" type="ORF">HPB49_002148</name>
</gene>
<comment type="caution">
    <text evidence="1">The sequence shown here is derived from an EMBL/GenBank/DDBJ whole genome shotgun (WGS) entry which is preliminary data.</text>
</comment>
<keyword evidence="2" id="KW-1185">Reference proteome</keyword>